<dbReference type="PRINTS" id="PR00603">
    <property type="entry name" value="CYTOCHROMEC1"/>
</dbReference>
<comment type="similarity">
    <text evidence="2">Belongs to the cytochrome c family.</text>
</comment>
<evidence type="ECO:0000256" key="5">
    <source>
        <dbReference type="ARBA" id="ARBA00022660"/>
    </source>
</evidence>
<protein>
    <recommendedName>
        <fullName evidence="14">Cytochrome c1, heme protein, mitochondrial</fullName>
    </recommendedName>
    <alternativeName>
        <fullName evidence="17">Complex III subunit 4</fullName>
    </alternativeName>
    <alternativeName>
        <fullName evidence="16">Complex III subunit IV</fullName>
    </alternativeName>
    <alternativeName>
        <fullName evidence="15">Cytochrome b-c1 complex subunit 4</fullName>
    </alternativeName>
    <alternativeName>
        <fullName evidence="19">Ubiquinol-cytochrome-c reductase complex cytochrome c1 subunit</fullName>
    </alternativeName>
</protein>
<keyword evidence="7 20" id="KW-0479">Metal-binding</keyword>
<evidence type="ECO:0000256" key="14">
    <source>
        <dbReference type="ARBA" id="ARBA00040084"/>
    </source>
</evidence>
<keyword evidence="24" id="KW-1185">Reference proteome</keyword>
<dbReference type="InterPro" id="IPR009056">
    <property type="entry name" value="Cyt_c-like_dom"/>
</dbReference>
<evidence type="ECO:0000256" key="8">
    <source>
        <dbReference type="ARBA" id="ARBA00022792"/>
    </source>
</evidence>
<name>A0AAE0VJZ9_9BIVA</name>
<evidence type="ECO:0000256" key="13">
    <source>
        <dbReference type="ARBA" id="ARBA00023136"/>
    </source>
</evidence>
<feature type="domain" description="Cytochrome c" evidence="22">
    <location>
        <begin position="87"/>
        <end position="239"/>
    </location>
</feature>
<keyword evidence="5" id="KW-0679">Respiratory chain</keyword>
<keyword evidence="4 20" id="KW-0349">Heme</keyword>
<dbReference type="FunFam" id="1.20.5.100:FF:000003">
    <property type="entry name" value="Cytochrome c1, heme protein, mitochondrial"/>
    <property type="match status" value="1"/>
</dbReference>
<dbReference type="Proteomes" id="UP001195483">
    <property type="component" value="Unassembled WGS sequence"/>
</dbReference>
<keyword evidence="10 21" id="KW-1133">Transmembrane helix</keyword>
<evidence type="ECO:0000256" key="7">
    <source>
        <dbReference type="ARBA" id="ARBA00022723"/>
    </source>
</evidence>
<dbReference type="GO" id="GO:0009055">
    <property type="term" value="F:electron transfer activity"/>
    <property type="evidence" value="ECO:0007669"/>
    <property type="project" value="InterPro"/>
</dbReference>
<reference evidence="23" key="2">
    <citation type="journal article" date="2021" name="Genome Biol. Evol.">
        <title>Developing a high-quality reference genome for a parasitic bivalve with doubly uniparental inheritance (Bivalvia: Unionida).</title>
        <authorList>
            <person name="Smith C.H."/>
        </authorList>
    </citation>
    <scope>NUCLEOTIDE SEQUENCE</scope>
    <source>
        <strain evidence="23">CHS0354</strain>
        <tissue evidence="23">Mantle</tissue>
    </source>
</reference>
<evidence type="ECO:0000256" key="2">
    <source>
        <dbReference type="ARBA" id="ARBA00006488"/>
    </source>
</evidence>
<dbReference type="SUPFAM" id="SSF46626">
    <property type="entry name" value="Cytochrome c"/>
    <property type="match status" value="1"/>
</dbReference>
<keyword evidence="11 20" id="KW-0408">Iron</keyword>
<evidence type="ECO:0000256" key="6">
    <source>
        <dbReference type="ARBA" id="ARBA00022692"/>
    </source>
</evidence>
<keyword evidence="3" id="KW-0813">Transport</keyword>
<dbReference type="PANTHER" id="PTHR10266">
    <property type="entry name" value="CYTOCHROME C1"/>
    <property type="match status" value="1"/>
</dbReference>
<dbReference type="EMBL" id="JAEAOA010001977">
    <property type="protein sequence ID" value="KAK3581098.1"/>
    <property type="molecule type" value="Genomic_DNA"/>
</dbReference>
<evidence type="ECO:0000256" key="20">
    <source>
        <dbReference type="PIRSR" id="PIRSR602326-1"/>
    </source>
</evidence>
<gene>
    <name evidence="23" type="ORF">CHS0354_033887</name>
</gene>
<accession>A0AAE0VJZ9</accession>
<dbReference type="Gene3D" id="1.20.5.100">
    <property type="entry name" value="Cytochrome c1, transmembrane anchor, C-terminal"/>
    <property type="match status" value="1"/>
</dbReference>
<feature type="binding site" description="covalent" evidence="20">
    <location>
        <position position="100"/>
    </location>
    <ligand>
        <name>heme c</name>
        <dbReference type="ChEBI" id="CHEBI:61717"/>
    </ligand>
</feature>
<evidence type="ECO:0000256" key="9">
    <source>
        <dbReference type="ARBA" id="ARBA00022982"/>
    </source>
</evidence>
<dbReference type="PROSITE" id="PS51007">
    <property type="entry name" value="CYTC"/>
    <property type="match status" value="1"/>
</dbReference>
<evidence type="ECO:0000256" key="18">
    <source>
        <dbReference type="ARBA" id="ARBA00062753"/>
    </source>
</evidence>
<dbReference type="PANTHER" id="PTHR10266:SF3">
    <property type="entry name" value="CYTOCHROME C1, HEME PROTEIN, MITOCHONDRIAL"/>
    <property type="match status" value="1"/>
</dbReference>
<evidence type="ECO:0000256" key="4">
    <source>
        <dbReference type="ARBA" id="ARBA00022617"/>
    </source>
</evidence>
<dbReference type="InterPro" id="IPR021157">
    <property type="entry name" value="Cyt_c1_TM_anchor_C"/>
</dbReference>
<evidence type="ECO:0000313" key="24">
    <source>
        <dbReference type="Proteomes" id="UP001195483"/>
    </source>
</evidence>
<dbReference type="GO" id="GO:0006122">
    <property type="term" value="P:mitochondrial electron transport, ubiquinol to cytochrome c"/>
    <property type="evidence" value="ECO:0007669"/>
    <property type="project" value="TreeGrafter"/>
</dbReference>
<evidence type="ECO:0000256" key="11">
    <source>
        <dbReference type="ARBA" id="ARBA00023004"/>
    </source>
</evidence>
<evidence type="ECO:0000256" key="19">
    <source>
        <dbReference type="ARBA" id="ARBA00079825"/>
    </source>
</evidence>
<feature type="binding site" description="covalent" evidence="20">
    <location>
        <position position="104"/>
    </location>
    <ligand>
        <name>heme c</name>
        <dbReference type="ChEBI" id="CHEBI:61717"/>
    </ligand>
</feature>
<evidence type="ECO:0000259" key="22">
    <source>
        <dbReference type="PROSITE" id="PS51007"/>
    </source>
</evidence>
<keyword evidence="8" id="KW-0999">Mitochondrion inner membrane</keyword>
<keyword evidence="13 21" id="KW-0472">Membrane</keyword>
<dbReference type="GO" id="GO:0046872">
    <property type="term" value="F:metal ion binding"/>
    <property type="evidence" value="ECO:0007669"/>
    <property type="project" value="UniProtKB-KW"/>
</dbReference>
<proteinExistence type="inferred from homology"/>
<evidence type="ECO:0000256" key="1">
    <source>
        <dbReference type="ARBA" id="ARBA00004273"/>
    </source>
</evidence>
<feature type="binding site" description="covalent" evidence="20">
    <location>
        <position position="223"/>
    </location>
    <ligand>
        <name>heme c</name>
        <dbReference type="ChEBI" id="CHEBI:61717"/>
    </ligand>
</feature>
<evidence type="ECO:0000256" key="15">
    <source>
        <dbReference type="ARBA" id="ARBA00041262"/>
    </source>
</evidence>
<feature type="binding site" description="covalent" evidence="20">
    <location>
        <position position="103"/>
    </location>
    <ligand>
        <name>heme c</name>
        <dbReference type="ChEBI" id="CHEBI:61717"/>
    </ligand>
</feature>
<dbReference type="AlphaFoldDB" id="A0AAE0VJZ9"/>
<sequence length="303" mass="33416">MATLVSRASKQALLRVHSSIIHQKANLSFKNLSKGKKWAVAAIGTLTAGGVGLAVALNTAVLASDLTLHPPKYPWDHAGMLSTLDRASVRRGYQVYKQVCAACHSLEFMYYRNLVGEIMEEDEAKAEAAEIMVVDGPNDQGLMFERPGKLSDKFPNPYPNDEAARAANNGALPPDLTFIVNARHGGENYLFSILTGYCDPPAGVEVREGLHYNPYFPGGSIAMAQALYNEIIEYDDGTPATTSQLAKDVCTFLRWVAEPEHDTRKRMGLKALMIFSVLLAATYYMKRAKWSSLKTRKIAFKPR</sequence>
<evidence type="ECO:0000256" key="17">
    <source>
        <dbReference type="ARBA" id="ARBA00041779"/>
    </source>
</evidence>
<evidence type="ECO:0000256" key="16">
    <source>
        <dbReference type="ARBA" id="ARBA00041724"/>
    </source>
</evidence>
<dbReference type="FunFam" id="1.10.760.10:FF:000002">
    <property type="entry name" value="Cytochrome c1, heme protein"/>
    <property type="match status" value="1"/>
</dbReference>
<comment type="cofactor">
    <cofactor evidence="20">
        <name>heme c</name>
        <dbReference type="ChEBI" id="CHEBI:61717"/>
    </cofactor>
    <text evidence="20">Binds 1 heme c group covalently per subunit.</text>
</comment>
<comment type="subunit">
    <text evidence="18">Component of the ubiquinol-cytochrome c oxidoreductase (cytochrome b-c1 complex, complex III, CIII), a multisubunit enzyme composed of 11 subunits. The complex is composed of 3 respiratory subunits cytochrome b, cytochrome c1 and Rieske protein UQCRFS1, 2 core protein subunits UQCRC1/QCR1 and UQCRC2/QCR2, and 6 low-molecular weight protein subunits UQCRH/QCR6, UQCRB/QCR7, UQCRQ/QCR8, UQCR10/QCR9, UQCR11/QCR10 and subunit 9, the cleavage product of Rieske protein UQCRFS1. The complex exists as an obligatory dimer and forms supercomplexes (SCs) in the inner mitochondrial membrane with NADH-ubiquinone oxidoreductase (complex I, CI) and cytochrome c oxidase (complex IV, CIV), resulting in different assemblies (supercomplex SCI(1)III(2)IV(1) and megacomplex MCI(2)III(2)IV(2)). Interacts with FLVCR2; this interaction occurs in the absence of heme and is disrupted upon heme binding.</text>
</comment>
<dbReference type="InterPro" id="IPR036909">
    <property type="entry name" value="Cyt_c-like_dom_sf"/>
</dbReference>
<reference evidence="23" key="1">
    <citation type="journal article" date="2021" name="Genome Biol. Evol.">
        <title>A High-Quality Reference Genome for a Parasitic Bivalve with Doubly Uniparental Inheritance (Bivalvia: Unionida).</title>
        <authorList>
            <person name="Smith C.H."/>
        </authorList>
    </citation>
    <scope>NUCLEOTIDE SEQUENCE</scope>
    <source>
        <strain evidence="23">CHS0354</strain>
    </source>
</reference>
<dbReference type="GO" id="GO:0005743">
    <property type="term" value="C:mitochondrial inner membrane"/>
    <property type="evidence" value="ECO:0007669"/>
    <property type="project" value="UniProtKB-SubCell"/>
</dbReference>
<comment type="caution">
    <text evidence="23">The sequence shown here is derived from an EMBL/GenBank/DDBJ whole genome shotgun (WGS) entry which is preliminary data.</text>
</comment>
<dbReference type="Gene3D" id="1.10.760.10">
    <property type="entry name" value="Cytochrome c-like domain"/>
    <property type="match status" value="1"/>
</dbReference>
<evidence type="ECO:0000256" key="12">
    <source>
        <dbReference type="ARBA" id="ARBA00023128"/>
    </source>
</evidence>
<evidence type="ECO:0000256" key="21">
    <source>
        <dbReference type="SAM" id="Phobius"/>
    </source>
</evidence>
<dbReference type="Pfam" id="PF02167">
    <property type="entry name" value="Cytochrom_C1"/>
    <property type="match status" value="1"/>
</dbReference>
<dbReference type="InterPro" id="IPR002326">
    <property type="entry name" value="Cyt_c1"/>
</dbReference>
<reference evidence="23" key="3">
    <citation type="submission" date="2023-05" db="EMBL/GenBank/DDBJ databases">
        <authorList>
            <person name="Smith C.H."/>
        </authorList>
    </citation>
    <scope>NUCLEOTIDE SEQUENCE</scope>
    <source>
        <strain evidence="23">CHS0354</strain>
        <tissue evidence="23">Mantle</tissue>
    </source>
</reference>
<keyword evidence="12" id="KW-0496">Mitochondrion</keyword>
<keyword evidence="9" id="KW-0249">Electron transport</keyword>
<evidence type="ECO:0000256" key="3">
    <source>
        <dbReference type="ARBA" id="ARBA00022448"/>
    </source>
</evidence>
<evidence type="ECO:0000313" key="23">
    <source>
        <dbReference type="EMBL" id="KAK3581098.1"/>
    </source>
</evidence>
<feature type="transmembrane region" description="Helical" evidence="21">
    <location>
        <begin position="38"/>
        <end position="63"/>
    </location>
</feature>
<keyword evidence="6 21" id="KW-0812">Transmembrane</keyword>
<dbReference type="GO" id="GO:0020037">
    <property type="term" value="F:heme binding"/>
    <property type="evidence" value="ECO:0007669"/>
    <property type="project" value="InterPro"/>
</dbReference>
<evidence type="ECO:0000256" key="10">
    <source>
        <dbReference type="ARBA" id="ARBA00022989"/>
    </source>
</evidence>
<organism evidence="23 24">
    <name type="scientific">Potamilus streckersoni</name>
    <dbReference type="NCBI Taxonomy" id="2493646"/>
    <lineage>
        <taxon>Eukaryota</taxon>
        <taxon>Metazoa</taxon>
        <taxon>Spiralia</taxon>
        <taxon>Lophotrochozoa</taxon>
        <taxon>Mollusca</taxon>
        <taxon>Bivalvia</taxon>
        <taxon>Autobranchia</taxon>
        <taxon>Heteroconchia</taxon>
        <taxon>Palaeoheterodonta</taxon>
        <taxon>Unionida</taxon>
        <taxon>Unionoidea</taxon>
        <taxon>Unionidae</taxon>
        <taxon>Ambleminae</taxon>
        <taxon>Lampsilini</taxon>
        <taxon>Potamilus</taxon>
    </lineage>
</organism>
<dbReference type="SUPFAM" id="SSF81496">
    <property type="entry name" value="Cytochrome c1 subunit of cytochrome bc1 complex (Ubiquinol-cytochrome c reductase), transmembrane anchor"/>
    <property type="match status" value="1"/>
</dbReference>
<comment type="subcellular location">
    <subcellularLocation>
        <location evidence="1">Mitochondrion inner membrane</location>
    </subcellularLocation>
</comment>